<evidence type="ECO:0008006" key="4">
    <source>
        <dbReference type="Google" id="ProtNLM"/>
    </source>
</evidence>
<keyword evidence="3" id="KW-1185">Reference proteome</keyword>
<protein>
    <recommendedName>
        <fullName evidence="4">F-box domain-containing protein</fullName>
    </recommendedName>
</protein>
<name>A0ABR3EZG4_9AGAR</name>
<gene>
    <name evidence="2" type="ORF">V5O48_013665</name>
</gene>
<evidence type="ECO:0000313" key="2">
    <source>
        <dbReference type="EMBL" id="KAL0568317.1"/>
    </source>
</evidence>
<dbReference type="Gene3D" id="3.80.10.10">
    <property type="entry name" value="Ribonuclease Inhibitor"/>
    <property type="match status" value="1"/>
</dbReference>
<feature type="region of interest" description="Disordered" evidence="1">
    <location>
        <begin position="1"/>
        <end position="64"/>
    </location>
</feature>
<organism evidence="2 3">
    <name type="scientific">Marasmius crinis-equi</name>
    <dbReference type="NCBI Taxonomy" id="585013"/>
    <lineage>
        <taxon>Eukaryota</taxon>
        <taxon>Fungi</taxon>
        <taxon>Dikarya</taxon>
        <taxon>Basidiomycota</taxon>
        <taxon>Agaricomycotina</taxon>
        <taxon>Agaricomycetes</taxon>
        <taxon>Agaricomycetidae</taxon>
        <taxon>Agaricales</taxon>
        <taxon>Marasmiineae</taxon>
        <taxon>Marasmiaceae</taxon>
        <taxon>Marasmius</taxon>
    </lineage>
</organism>
<feature type="compositionally biased region" description="Polar residues" evidence="1">
    <location>
        <begin position="35"/>
        <end position="45"/>
    </location>
</feature>
<reference evidence="2 3" key="1">
    <citation type="submission" date="2024-02" db="EMBL/GenBank/DDBJ databases">
        <title>A draft genome for the cacao thread blight pathogen Marasmius crinis-equi.</title>
        <authorList>
            <person name="Cohen S.P."/>
            <person name="Baruah I.K."/>
            <person name="Amoako-Attah I."/>
            <person name="Bukari Y."/>
            <person name="Meinhardt L.W."/>
            <person name="Bailey B.A."/>
        </authorList>
    </citation>
    <scope>NUCLEOTIDE SEQUENCE [LARGE SCALE GENOMIC DNA]</scope>
    <source>
        <strain evidence="2 3">GH-76</strain>
    </source>
</reference>
<dbReference type="EMBL" id="JBAHYK010001365">
    <property type="protein sequence ID" value="KAL0568317.1"/>
    <property type="molecule type" value="Genomic_DNA"/>
</dbReference>
<dbReference type="Proteomes" id="UP001465976">
    <property type="component" value="Unassembled WGS sequence"/>
</dbReference>
<sequence length="598" mass="67708">MSNPVTTSTKKHSPAITRIKPPLSPQFRDGLRTLFKTSSASQQPISPLERERPATPSQPLTSSSRIPTEVLTEIFSLAVSSTFDIESWSKSWASARLTRPQPVYDAYSRKWDVCPDDLPSNPDITFEIGRIPVPVAISQVSRRWRDIVLDVPYLWSFVHLEVGSDDEDVCRILERCLSKQEDISRVKRLPLKTNPSSDSEETKRGVAKMTWRLRRLADALVRSNELPLHVTITINLPDTTDPNVIARSFPILRLLMAVCPRWKELYVCAPADAILFFERRTQGMLALLETAMWKTVQKKSERPQGVELHGPRLQHLVLRNEQPIVLSSSITSLVCTSDLDMCLVTRPTLRSLALSGSCHRLRDLSLSQVDLCARSDYARLAFDSLQSLSVTTKLPMLRQSVQQTRQVFLCLDSFVCPKLEVLRLDGCYGAGNNVRDMLVRSGCTLVEMYIKGGLMGTTADLKELFVQATPRLRRLAVVDCTEVTNELLVAMTPKGDACGLPELREFRSELNLLREEVVREFVESRWRLNVIAGENEGDEQPDESGSRVVRLEKVVLDVFAFPGPQVPSDWETELLREGLDIRRTIYKAWIFSFERQTE</sequence>
<comment type="caution">
    <text evidence="2">The sequence shown here is derived from an EMBL/GenBank/DDBJ whole genome shotgun (WGS) entry which is preliminary data.</text>
</comment>
<proteinExistence type="predicted"/>
<dbReference type="InterPro" id="IPR032675">
    <property type="entry name" value="LRR_dom_sf"/>
</dbReference>
<accession>A0ABR3EZG4</accession>
<evidence type="ECO:0000313" key="3">
    <source>
        <dbReference type="Proteomes" id="UP001465976"/>
    </source>
</evidence>
<dbReference type="SUPFAM" id="SSF52047">
    <property type="entry name" value="RNI-like"/>
    <property type="match status" value="1"/>
</dbReference>
<evidence type="ECO:0000256" key="1">
    <source>
        <dbReference type="SAM" id="MobiDB-lite"/>
    </source>
</evidence>
<feature type="compositionally biased region" description="Polar residues" evidence="1">
    <location>
        <begin position="55"/>
        <end position="64"/>
    </location>
</feature>